<gene>
    <name evidence="1" type="ORF">SAMN04488003_1504</name>
</gene>
<dbReference type="EMBL" id="FOCI01000050">
    <property type="protein sequence ID" value="SEN87515.1"/>
    <property type="molecule type" value="Genomic_DNA"/>
</dbReference>
<dbReference type="RefSeq" id="WP_089905925.1">
    <property type="nucleotide sequence ID" value="NZ_FOCI01000050.1"/>
</dbReference>
<dbReference type="OrthoDB" id="7691491at2"/>
<protein>
    <recommendedName>
        <fullName evidence="3">Ribbon-helix-helix protein, copG family</fullName>
    </recommendedName>
</protein>
<dbReference type="STRING" id="245187.SAMN04488003_1504"/>
<dbReference type="AlphaFoldDB" id="A0A1H8K3W2"/>
<evidence type="ECO:0008006" key="3">
    <source>
        <dbReference type="Google" id="ProtNLM"/>
    </source>
</evidence>
<sequence length="60" mass="6845">MAPPTRNTTGVLVRLHANTLDAIDDLISKEKDEPSRPEMIRRLLKADLVAKGYDVREWLD</sequence>
<name>A0A1H8K3W2_9RHOB</name>
<accession>A0A1H8K3W2</accession>
<keyword evidence="2" id="KW-1185">Reference proteome</keyword>
<evidence type="ECO:0000313" key="2">
    <source>
        <dbReference type="Proteomes" id="UP000199585"/>
    </source>
</evidence>
<reference evidence="1 2" key="1">
    <citation type="submission" date="2016-10" db="EMBL/GenBank/DDBJ databases">
        <authorList>
            <person name="de Groot N.N."/>
        </authorList>
    </citation>
    <scope>NUCLEOTIDE SEQUENCE [LARGE SCALE GENOMIC DNA]</scope>
    <source>
        <strain evidence="1 2">DSM 16213</strain>
    </source>
</reference>
<evidence type="ECO:0000313" key="1">
    <source>
        <dbReference type="EMBL" id="SEN87515.1"/>
    </source>
</evidence>
<organism evidence="1 2">
    <name type="scientific">Loktanella fryxellensis</name>
    <dbReference type="NCBI Taxonomy" id="245187"/>
    <lineage>
        <taxon>Bacteria</taxon>
        <taxon>Pseudomonadati</taxon>
        <taxon>Pseudomonadota</taxon>
        <taxon>Alphaproteobacteria</taxon>
        <taxon>Rhodobacterales</taxon>
        <taxon>Roseobacteraceae</taxon>
        <taxon>Loktanella</taxon>
    </lineage>
</organism>
<dbReference type="Proteomes" id="UP000199585">
    <property type="component" value="Unassembled WGS sequence"/>
</dbReference>
<proteinExistence type="predicted"/>